<dbReference type="Pfam" id="PF12464">
    <property type="entry name" value="Mac"/>
    <property type="match status" value="1"/>
</dbReference>
<keyword evidence="4 5" id="KW-0012">Acyltransferase</keyword>
<dbReference type="CDD" id="cd03357">
    <property type="entry name" value="LbH_MAT_GAT"/>
    <property type="match status" value="1"/>
</dbReference>
<dbReference type="Gene3D" id="2.160.10.10">
    <property type="entry name" value="Hexapeptide repeat proteins"/>
    <property type="match status" value="1"/>
</dbReference>
<evidence type="ECO:0000313" key="7">
    <source>
        <dbReference type="EMBL" id="RKI90654.1"/>
    </source>
</evidence>
<dbReference type="SMART" id="SM01266">
    <property type="entry name" value="Mac"/>
    <property type="match status" value="1"/>
</dbReference>
<comment type="caution">
    <text evidence="7">The sequence shown here is derived from an EMBL/GenBank/DDBJ whole genome shotgun (WGS) entry which is preliminary data.</text>
</comment>
<sequence length="197" mass="22070">MTELEKCMAGKIYDCHNETFLYLKEETRRLLREYNSLRYERKEEKRDILNRLFHQIGTNVSVAQPFLCDYGKNIYLGNNVSINMNCTFVDCNKIEIGDNVLIASNVQLYTATHPIELSERLTPDWSKETGQYFCRTYALPIKIGSGCWLGGGVIVLPGVTIGNGSVIGAGSVVTKDIPENSLAVGNPCRVIRKINGE</sequence>
<dbReference type="InterPro" id="IPR001451">
    <property type="entry name" value="Hexapep"/>
</dbReference>
<dbReference type="EC" id="2.3.1.-" evidence="5"/>
<organism evidence="7 8">
    <name type="scientific">Parablautia intestinalis</name>
    <dbReference type="NCBI Taxonomy" id="2320100"/>
    <lineage>
        <taxon>Bacteria</taxon>
        <taxon>Bacillati</taxon>
        <taxon>Bacillota</taxon>
        <taxon>Clostridia</taxon>
        <taxon>Lachnospirales</taxon>
        <taxon>Lachnospiraceae</taxon>
        <taxon>Parablautia</taxon>
    </lineage>
</organism>
<dbReference type="PROSITE" id="PS00101">
    <property type="entry name" value="HEXAPEP_TRANSFERASES"/>
    <property type="match status" value="1"/>
</dbReference>
<dbReference type="Proteomes" id="UP000280696">
    <property type="component" value="Unassembled WGS sequence"/>
</dbReference>
<comment type="similarity">
    <text evidence="1 5">Belongs to the transferase hexapeptide repeat family.</text>
</comment>
<dbReference type="FunFam" id="2.160.10.10:FF:000025">
    <property type="entry name" value="Hexapeptide-repeat containing-acetyltransferase"/>
    <property type="match status" value="1"/>
</dbReference>
<dbReference type="GO" id="GO:0008870">
    <property type="term" value="F:galactoside O-acetyltransferase activity"/>
    <property type="evidence" value="ECO:0007669"/>
    <property type="project" value="TreeGrafter"/>
</dbReference>
<evidence type="ECO:0000256" key="4">
    <source>
        <dbReference type="ARBA" id="ARBA00023315"/>
    </source>
</evidence>
<name>A0A3A9AHX6_9FIRM</name>
<dbReference type="InterPro" id="IPR018357">
    <property type="entry name" value="Hexapep_transf_CS"/>
</dbReference>
<evidence type="ECO:0000313" key="8">
    <source>
        <dbReference type="Proteomes" id="UP000280696"/>
    </source>
</evidence>
<keyword evidence="2 5" id="KW-0808">Transferase</keyword>
<dbReference type="OrthoDB" id="9801697at2"/>
<proteinExistence type="inferred from homology"/>
<protein>
    <recommendedName>
        <fullName evidence="5">Acetyltransferase</fullName>
        <ecNumber evidence="5">2.3.1.-</ecNumber>
    </recommendedName>
</protein>
<dbReference type="InterPro" id="IPR024688">
    <property type="entry name" value="Mac_dom"/>
</dbReference>
<accession>A0A3A9AHX6</accession>
<dbReference type="RefSeq" id="WP_120470357.1">
    <property type="nucleotide sequence ID" value="NZ_CATJBT010000279.1"/>
</dbReference>
<reference evidence="7 8" key="1">
    <citation type="submission" date="2018-09" db="EMBL/GenBank/DDBJ databases">
        <title>Murine metabolic-syndrome-specific gut microbial biobank.</title>
        <authorList>
            <person name="Liu C."/>
        </authorList>
    </citation>
    <scope>NUCLEOTIDE SEQUENCE [LARGE SCALE GENOMIC DNA]</scope>
    <source>
        <strain evidence="7 8">0.1xD8-82</strain>
    </source>
</reference>
<dbReference type="AlphaFoldDB" id="A0A3A9AHX6"/>
<evidence type="ECO:0000256" key="1">
    <source>
        <dbReference type="ARBA" id="ARBA00007274"/>
    </source>
</evidence>
<keyword evidence="8" id="KW-1185">Reference proteome</keyword>
<evidence type="ECO:0000256" key="5">
    <source>
        <dbReference type="RuleBase" id="RU367021"/>
    </source>
</evidence>
<gene>
    <name evidence="7" type="ORF">D7V94_12750</name>
</gene>
<dbReference type="SUPFAM" id="SSF51161">
    <property type="entry name" value="Trimeric LpxA-like enzymes"/>
    <property type="match status" value="1"/>
</dbReference>
<dbReference type="InterPro" id="IPR039369">
    <property type="entry name" value="LacA-like"/>
</dbReference>
<dbReference type="InterPro" id="IPR011004">
    <property type="entry name" value="Trimer_LpxA-like_sf"/>
</dbReference>
<feature type="domain" description="Maltose/galactoside acetyltransferase" evidence="6">
    <location>
        <begin position="4"/>
        <end position="58"/>
    </location>
</feature>
<keyword evidence="3" id="KW-0677">Repeat</keyword>
<evidence type="ECO:0000256" key="3">
    <source>
        <dbReference type="ARBA" id="ARBA00022737"/>
    </source>
</evidence>
<dbReference type="Pfam" id="PF00132">
    <property type="entry name" value="Hexapep"/>
    <property type="match status" value="1"/>
</dbReference>
<evidence type="ECO:0000259" key="6">
    <source>
        <dbReference type="SMART" id="SM01266"/>
    </source>
</evidence>
<dbReference type="PANTHER" id="PTHR43017">
    <property type="entry name" value="GALACTOSIDE O-ACETYLTRANSFERASE"/>
    <property type="match status" value="1"/>
</dbReference>
<evidence type="ECO:0000256" key="2">
    <source>
        <dbReference type="ARBA" id="ARBA00022679"/>
    </source>
</evidence>
<dbReference type="EMBL" id="RAYQ01000013">
    <property type="protein sequence ID" value="RKI90654.1"/>
    <property type="molecule type" value="Genomic_DNA"/>
</dbReference>
<dbReference type="PANTHER" id="PTHR43017:SF1">
    <property type="entry name" value="ACETYLTRANSFERASE YJL218W-RELATED"/>
    <property type="match status" value="1"/>
</dbReference>